<dbReference type="Proteomes" id="UP000215086">
    <property type="component" value="Chromosome"/>
</dbReference>
<organism evidence="3 4">
    <name type="scientific">Thermogutta terrifontis</name>
    <dbReference type="NCBI Taxonomy" id="1331910"/>
    <lineage>
        <taxon>Bacteria</taxon>
        <taxon>Pseudomonadati</taxon>
        <taxon>Planctomycetota</taxon>
        <taxon>Planctomycetia</taxon>
        <taxon>Pirellulales</taxon>
        <taxon>Thermoguttaceae</taxon>
        <taxon>Thermogutta</taxon>
    </lineage>
</organism>
<reference evidence="3 4" key="1">
    <citation type="journal article" name="Front. Microbiol.">
        <title>Sugar Metabolism of the First Thermophilic Planctomycete Thermogutta terrifontis: Comparative Genomic and Transcriptomic Approaches.</title>
        <authorList>
            <person name="Elcheninov A.G."/>
            <person name="Menzel P."/>
            <person name="Gudbergsdottir S.R."/>
            <person name="Slesarev A.I."/>
            <person name="Kadnikov V.V."/>
            <person name="Krogh A."/>
            <person name="Bonch-Osmolovskaya E.A."/>
            <person name="Peng X."/>
            <person name="Kublanov I.V."/>
        </authorList>
    </citation>
    <scope>NUCLEOTIDE SEQUENCE [LARGE SCALE GENOMIC DNA]</scope>
    <source>
        <strain evidence="3 4">R1</strain>
    </source>
</reference>
<proteinExistence type="predicted"/>
<dbReference type="SUPFAM" id="SSF56935">
    <property type="entry name" value="Porins"/>
    <property type="match status" value="1"/>
</dbReference>
<evidence type="ECO:0000256" key="2">
    <source>
        <dbReference type="SAM" id="SignalP"/>
    </source>
</evidence>
<accession>A0A286RJU9</accession>
<keyword evidence="4" id="KW-1185">Reference proteome</keyword>
<protein>
    <recommendedName>
        <fullName evidence="5">Porin</fullName>
    </recommendedName>
</protein>
<keyword evidence="1" id="KW-0175">Coiled coil</keyword>
<feature type="chain" id="PRO_5012809560" description="Porin" evidence="2">
    <location>
        <begin position="28"/>
        <end position="459"/>
    </location>
</feature>
<dbReference type="OrthoDB" id="253888at2"/>
<dbReference type="RefSeq" id="WP_095416070.1">
    <property type="nucleotide sequence ID" value="NZ_CP018477.1"/>
</dbReference>
<gene>
    <name evidence="3" type="ORF">THTE_3639</name>
</gene>
<evidence type="ECO:0008006" key="5">
    <source>
        <dbReference type="Google" id="ProtNLM"/>
    </source>
</evidence>
<dbReference type="EMBL" id="CP018477">
    <property type="protein sequence ID" value="ASV76240.1"/>
    <property type="molecule type" value="Genomic_DNA"/>
</dbReference>
<evidence type="ECO:0000313" key="4">
    <source>
        <dbReference type="Proteomes" id="UP000215086"/>
    </source>
</evidence>
<keyword evidence="2" id="KW-0732">Signal</keyword>
<evidence type="ECO:0000256" key="1">
    <source>
        <dbReference type="SAM" id="Coils"/>
    </source>
</evidence>
<dbReference type="KEGG" id="ttf:THTE_3639"/>
<sequence length="459" mass="51195">MCRASGIKLLLLLLIAGGLASPPAALAGEFDDLTEARLRQLEEETQRLRAELEALQATQPVALPRVTGDPVAFETEAAQPAAPSMDEIRAEMKKLAWTKGDIQIIPYGYLWASTSYETLHSNMGDYTLYVFSPDDRPEGAWHVDGKSTRLGIDFVGPMLPRFGCAQTGGKVEFDFQGAFQTENRGSVLLRHAYVEVKNEYFRLLAGQTWDVISPLLPGTIMYSVGWGAGNIGYRRAQFRAERYYHFSDVLLVTAQASINADIASEIGGNVVAEHAEWPVVEGRLGFTVGPRGPGYRPLEFGISGHIGEQMFYLPGPPVTEEDFRTWSFNVDVKYPITPRFGVQGEFFTGENLGAYLGGIVQGVNLARGNTIRATGGWVDVWYDWTERLHSHAGYSIDDPFNQDLSPGQRSYNQFYFANVTYDVTKQFILGFEVQQWKTNWVAKDPADSTRFEVMVRYGF</sequence>
<name>A0A286RJU9_9BACT</name>
<feature type="coiled-coil region" evidence="1">
    <location>
        <begin position="31"/>
        <end position="58"/>
    </location>
</feature>
<evidence type="ECO:0000313" key="3">
    <source>
        <dbReference type="EMBL" id="ASV76240.1"/>
    </source>
</evidence>
<feature type="signal peptide" evidence="2">
    <location>
        <begin position="1"/>
        <end position="27"/>
    </location>
</feature>
<dbReference type="AlphaFoldDB" id="A0A286RJU9"/>